<keyword evidence="3" id="KW-1185">Reference proteome</keyword>
<evidence type="ECO:0000313" key="2">
    <source>
        <dbReference type="EMBL" id="TCS90212.1"/>
    </source>
</evidence>
<dbReference type="Proteomes" id="UP000295807">
    <property type="component" value="Unassembled WGS sequence"/>
</dbReference>
<name>A0A4R3L1C4_9SPHI</name>
<dbReference type="RefSeq" id="WP_262709585.1">
    <property type="nucleotide sequence ID" value="NZ_CP042432.1"/>
</dbReference>
<feature type="transmembrane region" description="Helical" evidence="1">
    <location>
        <begin position="6"/>
        <end position="31"/>
    </location>
</feature>
<comment type="caution">
    <text evidence="2">The sequence shown here is derived from an EMBL/GenBank/DDBJ whole genome shotgun (WGS) entry which is preliminary data.</text>
</comment>
<accession>A0A4R3L1C4</accession>
<gene>
    <name evidence="2" type="ORF">EDD80_101411</name>
</gene>
<dbReference type="AlphaFoldDB" id="A0A4R3L1C4"/>
<dbReference type="EMBL" id="SMAD01000001">
    <property type="protein sequence ID" value="TCS90212.1"/>
    <property type="molecule type" value="Genomic_DNA"/>
</dbReference>
<keyword evidence="1" id="KW-0472">Membrane</keyword>
<keyword evidence="1" id="KW-1133">Transmembrane helix</keyword>
<keyword evidence="1" id="KW-0812">Transmembrane</keyword>
<proteinExistence type="predicted"/>
<sequence>MFFSQGFITFIIILSLVMISVATITLLVLLVNDIKNKKVW</sequence>
<evidence type="ECO:0000256" key="1">
    <source>
        <dbReference type="SAM" id="Phobius"/>
    </source>
</evidence>
<evidence type="ECO:0000313" key="3">
    <source>
        <dbReference type="Proteomes" id="UP000295807"/>
    </source>
</evidence>
<organism evidence="2 3">
    <name type="scientific">Anseongella ginsenosidimutans</name>
    <dbReference type="NCBI Taxonomy" id="496056"/>
    <lineage>
        <taxon>Bacteria</taxon>
        <taxon>Pseudomonadati</taxon>
        <taxon>Bacteroidota</taxon>
        <taxon>Sphingobacteriia</taxon>
        <taxon>Sphingobacteriales</taxon>
        <taxon>Sphingobacteriaceae</taxon>
        <taxon>Anseongella</taxon>
    </lineage>
</organism>
<protein>
    <submittedName>
        <fullName evidence="2">Uncharacterized protein</fullName>
    </submittedName>
</protein>
<reference evidence="2 3" key="1">
    <citation type="submission" date="2019-03" db="EMBL/GenBank/DDBJ databases">
        <title>Genomic Encyclopedia of Type Strains, Phase IV (KMG-IV): sequencing the most valuable type-strain genomes for metagenomic binning, comparative biology and taxonomic classification.</title>
        <authorList>
            <person name="Goeker M."/>
        </authorList>
    </citation>
    <scope>NUCLEOTIDE SEQUENCE [LARGE SCALE GENOMIC DNA]</scope>
    <source>
        <strain evidence="2 3">DSM 21100</strain>
    </source>
</reference>